<dbReference type="EMBL" id="AEVT01000018">
    <property type="protein sequence ID" value="EGA71562.1"/>
    <property type="molecule type" value="Genomic_DNA"/>
</dbReference>
<dbReference type="GO" id="GO:0071111">
    <property type="term" value="F:cyclic-guanylate-specific phosphodiesterase activity"/>
    <property type="evidence" value="ECO:0007669"/>
    <property type="project" value="InterPro"/>
</dbReference>
<dbReference type="AlphaFoldDB" id="E8M2Q4"/>
<dbReference type="InterPro" id="IPR050706">
    <property type="entry name" value="Cyclic-di-GMP_PDE-like"/>
</dbReference>
<dbReference type="CDD" id="cd01948">
    <property type="entry name" value="EAL"/>
    <property type="match status" value="1"/>
</dbReference>
<evidence type="ECO:0000313" key="3">
    <source>
        <dbReference type="Proteomes" id="UP000006228"/>
    </source>
</evidence>
<comment type="caution">
    <text evidence="2">The sequence shown here is derived from an EMBL/GenBank/DDBJ whole genome shotgun (WGS) entry which is preliminary data.</text>
</comment>
<organism evidence="2 3">
    <name type="scientific">Vibrio sinaloensis DSM 21326</name>
    <dbReference type="NCBI Taxonomy" id="945550"/>
    <lineage>
        <taxon>Bacteria</taxon>
        <taxon>Pseudomonadati</taxon>
        <taxon>Pseudomonadota</taxon>
        <taxon>Gammaproteobacteria</taxon>
        <taxon>Vibrionales</taxon>
        <taxon>Vibrionaceae</taxon>
        <taxon>Vibrio</taxon>
        <taxon>Vibrio oreintalis group</taxon>
    </lineage>
</organism>
<accession>E8M2Q4</accession>
<reference evidence="2 3" key="1">
    <citation type="journal article" date="2012" name="Int. J. Syst. Evol. Microbiol.">
        <title>Vibrio caribbeanicus sp. nov., isolated from the marine sponge Scleritoderma cyanea.</title>
        <authorList>
            <person name="Hoffmann M."/>
            <person name="Monday S.R."/>
            <person name="Allard M.W."/>
            <person name="Strain E.A."/>
            <person name="Whittaker P."/>
            <person name="Naum M."/>
            <person name="McCarthy P.J."/>
            <person name="Lopez J.V."/>
            <person name="Fischer M."/>
            <person name="Brown E.W."/>
        </authorList>
    </citation>
    <scope>NUCLEOTIDE SEQUENCE [LARGE SCALE GENOMIC DNA]</scope>
    <source>
        <strain evidence="3">DSMZ 21326</strain>
    </source>
</reference>
<dbReference type="RefSeq" id="WP_008074209.1">
    <property type="nucleotide sequence ID" value="NZ_AEVT01000018.1"/>
</dbReference>
<feature type="domain" description="EAL" evidence="1">
    <location>
        <begin position="19"/>
        <end position="253"/>
    </location>
</feature>
<dbReference type="Proteomes" id="UP000006228">
    <property type="component" value="Unassembled WGS sequence"/>
</dbReference>
<dbReference type="PANTHER" id="PTHR33121:SF76">
    <property type="entry name" value="SIGNALING PROTEIN"/>
    <property type="match status" value="1"/>
</dbReference>
<protein>
    <submittedName>
        <fullName evidence="2">Diguanylate cyclase/phosphodiesterase domain 2</fullName>
    </submittedName>
</protein>
<evidence type="ECO:0000259" key="1">
    <source>
        <dbReference type="PROSITE" id="PS50883"/>
    </source>
</evidence>
<dbReference type="GeneID" id="95568080"/>
<dbReference type="PROSITE" id="PS50883">
    <property type="entry name" value="EAL"/>
    <property type="match status" value="1"/>
</dbReference>
<dbReference type="Gene3D" id="3.20.20.450">
    <property type="entry name" value="EAL domain"/>
    <property type="match status" value="1"/>
</dbReference>
<gene>
    <name evidence="2" type="ORF">VISI1226_12286</name>
</gene>
<evidence type="ECO:0000313" key="2">
    <source>
        <dbReference type="EMBL" id="EGA71562.1"/>
    </source>
</evidence>
<dbReference type="PANTHER" id="PTHR33121">
    <property type="entry name" value="CYCLIC DI-GMP PHOSPHODIESTERASE PDEF"/>
    <property type="match status" value="1"/>
</dbReference>
<dbReference type="SMART" id="SM00052">
    <property type="entry name" value="EAL"/>
    <property type="match status" value="1"/>
</dbReference>
<dbReference type="InterPro" id="IPR001633">
    <property type="entry name" value="EAL_dom"/>
</dbReference>
<dbReference type="InterPro" id="IPR035919">
    <property type="entry name" value="EAL_sf"/>
</dbReference>
<dbReference type="eggNOG" id="COG2200">
    <property type="taxonomic scope" value="Bacteria"/>
</dbReference>
<name>E8M2Q4_PHOS4</name>
<dbReference type="OrthoDB" id="5894408at2"/>
<proteinExistence type="predicted"/>
<sequence length="253" mass="28478">MQTDTANDQTKQCSQIKNVPSDLNQLRSVIDQRTTVTFAQPIIELTNLGSIGFEALARGPLDSPLHTADKLFGAANYHNCLADLEIACLCAHLENIQRYSDTTLFSVNLSPNMLFDPQIHQALSQFTTPHRIKLELTEHLPVEDWAPVKQQMDRYRQMGYQFWLDDVGCGFFDLQLVDTVRPEVVKLCITLMDRLESGEAFLTELRSVIAKVHSYGGEVLAEGIETEQQLTKVRAMGVDLAQGYYFAKPSLLK</sequence>
<dbReference type="SUPFAM" id="SSF141868">
    <property type="entry name" value="EAL domain-like"/>
    <property type="match status" value="1"/>
</dbReference>
<dbReference type="Pfam" id="PF00563">
    <property type="entry name" value="EAL"/>
    <property type="match status" value="1"/>
</dbReference>